<feature type="region of interest" description="Disordered" evidence="1">
    <location>
        <begin position="366"/>
        <end position="394"/>
    </location>
</feature>
<keyword evidence="2" id="KW-0812">Transmembrane</keyword>
<feature type="region of interest" description="Disordered" evidence="1">
    <location>
        <begin position="407"/>
        <end position="452"/>
    </location>
</feature>
<keyword evidence="2" id="KW-1133">Transmembrane helix</keyword>
<evidence type="ECO:0000256" key="1">
    <source>
        <dbReference type="SAM" id="MobiDB-lite"/>
    </source>
</evidence>
<dbReference type="EMBL" id="JAMPKM010000017">
    <property type="protein sequence ID" value="MEP0819931.1"/>
    <property type="molecule type" value="Genomic_DNA"/>
</dbReference>
<gene>
    <name evidence="3" type="ORF">NC998_22770</name>
</gene>
<evidence type="ECO:0000313" key="4">
    <source>
        <dbReference type="Proteomes" id="UP001464891"/>
    </source>
</evidence>
<reference evidence="3 4" key="1">
    <citation type="submission" date="2022-04" db="EMBL/GenBank/DDBJ databases">
        <title>Positive selection, recombination, and allopatry shape intraspecific diversity of widespread and dominant cyanobacteria.</title>
        <authorList>
            <person name="Wei J."/>
            <person name="Shu W."/>
            <person name="Hu C."/>
        </authorList>
    </citation>
    <scope>NUCLEOTIDE SEQUENCE [LARGE SCALE GENOMIC DNA]</scope>
    <source>
        <strain evidence="3 4">GB2-A4</strain>
    </source>
</reference>
<accession>A0ABV0JDR8</accession>
<comment type="caution">
    <text evidence="3">The sequence shown here is derived from an EMBL/GenBank/DDBJ whole genome shotgun (WGS) entry which is preliminary data.</text>
</comment>
<dbReference type="Proteomes" id="UP001464891">
    <property type="component" value="Unassembled WGS sequence"/>
</dbReference>
<sequence>MLAYILALAVALGSFALYMAAFFFPEVHRKSDFIWSGIALFYALVLWVCAGRITGGVLLGQTASVALLGWFGWQTLKMRWDLTPAEQKTQLPVQATPAALRGTTQQVRDKLIGFSSSENVTQLKDQASRLFNSVKERSQGGTGQSPSSTSASASSGATVPTEVVGSGTSGSQSTSSAKATSNPLASVSGLVDTVKGAIAKIGQKKPSRPMIELNHPPKSGPGADTEVSDELEDDMADPTAAAATPTPVSSPTSLSDDEPTLLLESPNQAVAETPTATTNAELLSVDEEETLLNNAAEVAPEALDDVVVPTGFTPSGDVSASIPEDEATPEAVEQAATGLEVVENPLGDPFVPAEAIPVDAAEIDLAPPAEPIGPGDPIERQQEDIDLNAPPIEPATFTLVEPEAVEEAIAASEATSEDTPELKRPNPPNPFLVEQAQPQDPENSESSENPEN</sequence>
<proteinExistence type="predicted"/>
<keyword evidence="2" id="KW-0472">Membrane</keyword>
<name>A0ABV0JDR8_9CYAN</name>
<dbReference type="RefSeq" id="WP_190432969.1">
    <property type="nucleotide sequence ID" value="NZ_JAMPKM010000017.1"/>
</dbReference>
<organism evidence="3 4">
    <name type="scientific">Trichocoleus desertorum GB2-A4</name>
    <dbReference type="NCBI Taxonomy" id="2933944"/>
    <lineage>
        <taxon>Bacteria</taxon>
        <taxon>Bacillati</taxon>
        <taxon>Cyanobacteriota</taxon>
        <taxon>Cyanophyceae</taxon>
        <taxon>Leptolyngbyales</taxon>
        <taxon>Trichocoleusaceae</taxon>
        <taxon>Trichocoleus</taxon>
    </lineage>
</organism>
<feature type="compositionally biased region" description="Low complexity" evidence="1">
    <location>
        <begin position="237"/>
        <end position="254"/>
    </location>
</feature>
<feature type="compositionally biased region" description="Acidic residues" evidence="1">
    <location>
        <begin position="442"/>
        <end position="452"/>
    </location>
</feature>
<feature type="compositionally biased region" description="Acidic residues" evidence="1">
    <location>
        <begin position="226"/>
        <end position="236"/>
    </location>
</feature>
<feature type="region of interest" description="Disordered" evidence="1">
    <location>
        <begin position="200"/>
        <end position="274"/>
    </location>
</feature>
<dbReference type="Pfam" id="PF07444">
    <property type="entry name" value="Ycf66_N"/>
    <property type="match status" value="1"/>
</dbReference>
<protein>
    <recommendedName>
        <fullName evidence="5">Ycf66 family protein</fullName>
    </recommendedName>
</protein>
<feature type="transmembrane region" description="Helical" evidence="2">
    <location>
        <begin position="32"/>
        <end position="50"/>
    </location>
</feature>
<dbReference type="InterPro" id="IPR010004">
    <property type="entry name" value="Uncharacterised_Ycf66"/>
</dbReference>
<feature type="compositionally biased region" description="Low complexity" evidence="1">
    <location>
        <begin position="144"/>
        <end position="158"/>
    </location>
</feature>
<feature type="compositionally biased region" description="Polar residues" evidence="1">
    <location>
        <begin position="265"/>
        <end position="274"/>
    </location>
</feature>
<feature type="transmembrane region" description="Helical" evidence="2">
    <location>
        <begin position="57"/>
        <end position="73"/>
    </location>
</feature>
<feature type="compositionally biased region" description="Low complexity" evidence="1">
    <location>
        <begin position="165"/>
        <end position="181"/>
    </location>
</feature>
<evidence type="ECO:0000256" key="2">
    <source>
        <dbReference type="SAM" id="Phobius"/>
    </source>
</evidence>
<evidence type="ECO:0000313" key="3">
    <source>
        <dbReference type="EMBL" id="MEP0819931.1"/>
    </source>
</evidence>
<evidence type="ECO:0008006" key="5">
    <source>
        <dbReference type="Google" id="ProtNLM"/>
    </source>
</evidence>
<keyword evidence="4" id="KW-1185">Reference proteome</keyword>
<feature type="region of interest" description="Disordered" evidence="1">
    <location>
        <begin position="135"/>
        <end position="183"/>
    </location>
</feature>